<protein>
    <submittedName>
        <fullName evidence="2">Uncharacterized protein</fullName>
    </submittedName>
</protein>
<dbReference type="OrthoDB" id="9991235at2759"/>
<dbReference type="Proteomes" id="UP000284842">
    <property type="component" value="Unassembled WGS sequence"/>
</dbReference>
<dbReference type="EMBL" id="NHTK01000876">
    <property type="protein sequence ID" value="PPR04920.1"/>
    <property type="molecule type" value="Genomic_DNA"/>
</dbReference>
<dbReference type="Gene3D" id="1.10.3210.10">
    <property type="entry name" value="Hypothetical protein af1432"/>
    <property type="match status" value="1"/>
</dbReference>
<keyword evidence="3" id="KW-1185">Reference proteome</keyword>
<organism evidence="2 3">
    <name type="scientific">Panaeolus cyanescens</name>
    <dbReference type="NCBI Taxonomy" id="181874"/>
    <lineage>
        <taxon>Eukaryota</taxon>
        <taxon>Fungi</taxon>
        <taxon>Dikarya</taxon>
        <taxon>Basidiomycota</taxon>
        <taxon>Agaricomycotina</taxon>
        <taxon>Agaricomycetes</taxon>
        <taxon>Agaricomycetidae</taxon>
        <taxon>Agaricales</taxon>
        <taxon>Agaricineae</taxon>
        <taxon>Galeropsidaceae</taxon>
        <taxon>Panaeolus</taxon>
    </lineage>
</organism>
<dbReference type="PANTHER" id="PTHR11373">
    <property type="entry name" value="DEOXYNUCLEOSIDE TRIPHOSPHATE TRIPHOSPHOHYDROLASE"/>
    <property type="match status" value="1"/>
</dbReference>
<dbReference type="GO" id="GO:0006203">
    <property type="term" value="P:dGTP catabolic process"/>
    <property type="evidence" value="ECO:0007669"/>
    <property type="project" value="TreeGrafter"/>
</dbReference>
<feature type="region of interest" description="Disordered" evidence="1">
    <location>
        <begin position="421"/>
        <end position="453"/>
    </location>
</feature>
<comment type="caution">
    <text evidence="2">The sequence shown here is derived from an EMBL/GenBank/DDBJ whole genome shotgun (WGS) entry which is preliminary data.</text>
</comment>
<accession>A0A409YPJ7</accession>
<dbReference type="AlphaFoldDB" id="A0A409YPJ7"/>
<evidence type="ECO:0000256" key="1">
    <source>
        <dbReference type="SAM" id="MobiDB-lite"/>
    </source>
</evidence>
<feature type="region of interest" description="Disordered" evidence="1">
    <location>
        <begin position="475"/>
        <end position="568"/>
    </location>
</feature>
<evidence type="ECO:0000313" key="3">
    <source>
        <dbReference type="Proteomes" id="UP000284842"/>
    </source>
</evidence>
<dbReference type="GO" id="GO:0005634">
    <property type="term" value="C:nucleus"/>
    <property type="evidence" value="ECO:0007669"/>
    <property type="project" value="TreeGrafter"/>
</dbReference>
<dbReference type="SUPFAM" id="SSF109604">
    <property type="entry name" value="HD-domain/PDEase-like"/>
    <property type="match status" value="1"/>
</dbReference>
<feature type="compositionally biased region" description="Polar residues" evidence="1">
    <location>
        <begin position="504"/>
        <end position="527"/>
    </location>
</feature>
<dbReference type="InParanoid" id="A0A409YPJ7"/>
<dbReference type="InterPro" id="IPR003607">
    <property type="entry name" value="HD/PDEase_dom"/>
</dbReference>
<proteinExistence type="predicted"/>
<gene>
    <name evidence="2" type="ORF">CVT24_007164</name>
</gene>
<dbReference type="Gene3D" id="3.30.70.2760">
    <property type="match status" value="1"/>
</dbReference>
<dbReference type="GO" id="GO:0008832">
    <property type="term" value="F:dGTPase activity"/>
    <property type="evidence" value="ECO:0007669"/>
    <property type="project" value="TreeGrafter"/>
</dbReference>
<reference evidence="2 3" key="1">
    <citation type="journal article" date="2018" name="Evol. Lett.">
        <title>Horizontal gene cluster transfer increased hallucinogenic mushroom diversity.</title>
        <authorList>
            <person name="Reynolds H.T."/>
            <person name="Vijayakumar V."/>
            <person name="Gluck-Thaler E."/>
            <person name="Korotkin H.B."/>
            <person name="Matheny P.B."/>
            <person name="Slot J.C."/>
        </authorList>
    </citation>
    <scope>NUCLEOTIDE SEQUENCE [LARGE SCALE GENOMIC DNA]</scope>
    <source>
        <strain evidence="2 3">2629</strain>
    </source>
</reference>
<dbReference type="InterPro" id="IPR050135">
    <property type="entry name" value="dGTPase-like"/>
</dbReference>
<dbReference type="STRING" id="181874.A0A409YPJ7"/>
<sequence>MMAQHLKDKQPDLGITDRDVLCVAVAGLCHDLGHGPWSHVWDGMFIPEVLRREPERLQHLQGWTHEKGSEMLFNALVKDNNIQLQQEDFDFIKALIAGEPLRTPHEKIFLFDIVANKRNGLDVDKFDYIHRDSHTVGSPISISLDRIINSARVLDNQICYDIKDANHIYEICAARFKLHKIFYNHKSAKAIEYMIIDALLAADPHMNIVQRIDNPKSYLYLTDSILERIEESESDELEPARAIIDRIRVRDLYQCVDYKCISWPARRPFLEYITPQRIVDAANALAQESGQDVDILKDDVVVDSSIMHYGMKQSNPLDSVKFYSKRSADVCAHPQPGDYSLLMPTYFAEVLLRIFSKNKNVFGIVQAGYRKVLKDLQEAIESGRIKACDPAECSPTCACACHFAPLIQDVPAIMLTDIDDLASAPTPPATEAPSTPKAKAHSRQGSFSFSGMGGGTGGSASTPFFNNNSFTTVPPNYVPPSPSAAAAKNRKPRSKVLQNKDRNVSGSGNSSMESIGSVDSASTTTLVAGSGGSGSSGSLIKNKKRERDDDGEGAPVTEREVKKHRLKG</sequence>
<name>A0A409YPJ7_9AGAR</name>
<evidence type="ECO:0000313" key="2">
    <source>
        <dbReference type="EMBL" id="PPR04920.1"/>
    </source>
</evidence>
<dbReference type="PANTHER" id="PTHR11373:SF4">
    <property type="entry name" value="DEOXYNUCLEOSIDE TRIPHOSPHATE TRIPHOSPHOHYDROLASE SAMHD1"/>
    <property type="match status" value="1"/>
</dbReference>
<dbReference type="CDD" id="cd00077">
    <property type="entry name" value="HDc"/>
    <property type="match status" value="1"/>
</dbReference>